<evidence type="ECO:0000256" key="10">
    <source>
        <dbReference type="SAM" id="SignalP"/>
    </source>
</evidence>
<evidence type="ECO:0000256" key="4">
    <source>
        <dbReference type="ARBA" id="ARBA00022487"/>
    </source>
</evidence>
<dbReference type="SUPFAM" id="SSF55961">
    <property type="entry name" value="Bet v1-like"/>
    <property type="match status" value="1"/>
</dbReference>
<keyword evidence="5" id="KW-0963">Cytoplasm</keyword>
<evidence type="ECO:0000256" key="2">
    <source>
        <dbReference type="ARBA" id="ARBA00004496"/>
    </source>
</evidence>
<dbReference type="FunFam" id="3.10.129.10:FF:000011">
    <property type="entry name" value="Acyl-coenzyme A thioesterase 11"/>
    <property type="match status" value="1"/>
</dbReference>
<dbReference type="AlphaFoldDB" id="A0AAD8ZNP3"/>
<dbReference type="Gene3D" id="3.10.129.10">
    <property type="entry name" value="Hotdog Thioesterase"/>
    <property type="match status" value="2"/>
</dbReference>
<feature type="domain" description="HotDog ACOT-type" evidence="12">
    <location>
        <begin position="355"/>
        <end position="466"/>
    </location>
</feature>
<feature type="non-terminal residue" evidence="13">
    <location>
        <position position="1"/>
    </location>
</feature>
<evidence type="ECO:0008006" key="15">
    <source>
        <dbReference type="Google" id="ProtNLM"/>
    </source>
</evidence>
<keyword evidence="14" id="KW-1185">Reference proteome</keyword>
<name>A0AAD8ZNP3_9TELE</name>
<evidence type="ECO:0000256" key="7">
    <source>
        <dbReference type="ARBA" id="ARBA00022801"/>
    </source>
</evidence>
<evidence type="ECO:0000256" key="8">
    <source>
        <dbReference type="ARBA" id="ARBA00022832"/>
    </source>
</evidence>
<dbReference type="InterPro" id="IPR002913">
    <property type="entry name" value="START_lipid-bd_dom"/>
</dbReference>
<dbReference type="PANTHER" id="PTHR11049">
    <property type="entry name" value="ACYL COENZYME A THIOESTER HYDROLASE"/>
    <property type="match status" value="1"/>
</dbReference>
<dbReference type="InterPro" id="IPR033120">
    <property type="entry name" value="HOTDOG_ACOT"/>
</dbReference>
<evidence type="ECO:0000256" key="3">
    <source>
        <dbReference type="ARBA" id="ARBA00004872"/>
    </source>
</evidence>
<evidence type="ECO:0000259" key="12">
    <source>
        <dbReference type="PROSITE" id="PS51770"/>
    </source>
</evidence>
<keyword evidence="10" id="KW-0732">Signal</keyword>
<dbReference type="GO" id="GO:0052689">
    <property type="term" value="F:carboxylic ester hydrolase activity"/>
    <property type="evidence" value="ECO:0007669"/>
    <property type="project" value="UniProtKB-KW"/>
</dbReference>
<proteinExistence type="predicted"/>
<dbReference type="GO" id="GO:0008289">
    <property type="term" value="F:lipid binding"/>
    <property type="evidence" value="ECO:0007669"/>
    <property type="project" value="InterPro"/>
</dbReference>
<dbReference type="SUPFAM" id="SSF54637">
    <property type="entry name" value="Thioesterase/thiol ester dehydrase-isomerase"/>
    <property type="match status" value="2"/>
</dbReference>
<comment type="catalytic activity">
    <reaction evidence="1">
        <text>butanoyl-CoA + H2O = butanoate + CoA + H(+)</text>
        <dbReference type="Rhea" id="RHEA:40111"/>
        <dbReference type="ChEBI" id="CHEBI:15377"/>
        <dbReference type="ChEBI" id="CHEBI:15378"/>
        <dbReference type="ChEBI" id="CHEBI:17968"/>
        <dbReference type="ChEBI" id="CHEBI:57287"/>
        <dbReference type="ChEBI" id="CHEBI:57371"/>
    </reaction>
    <physiologicalReaction direction="left-to-right" evidence="1">
        <dbReference type="Rhea" id="RHEA:40112"/>
    </physiologicalReaction>
</comment>
<evidence type="ECO:0000313" key="13">
    <source>
        <dbReference type="EMBL" id="KAK1801428.1"/>
    </source>
</evidence>
<dbReference type="InterPro" id="IPR040170">
    <property type="entry name" value="Cytosol_ACT"/>
</dbReference>
<dbReference type="Pfam" id="PF01852">
    <property type="entry name" value="START"/>
    <property type="match status" value="1"/>
</dbReference>
<evidence type="ECO:0000259" key="11">
    <source>
        <dbReference type="PROSITE" id="PS50848"/>
    </source>
</evidence>
<keyword evidence="9" id="KW-0443">Lipid metabolism</keyword>
<dbReference type="PROSITE" id="PS50848">
    <property type="entry name" value="START"/>
    <property type="match status" value="1"/>
</dbReference>
<dbReference type="PROSITE" id="PS51770">
    <property type="entry name" value="HOTDOG_ACOT"/>
    <property type="match status" value="2"/>
</dbReference>
<dbReference type="Proteomes" id="UP001239994">
    <property type="component" value="Unassembled WGS sequence"/>
</dbReference>
<dbReference type="CDD" id="cd03442">
    <property type="entry name" value="BFIT_BACH"/>
    <property type="match status" value="2"/>
</dbReference>
<feature type="domain" description="HotDog ACOT-type" evidence="12">
    <location>
        <begin position="46"/>
        <end position="195"/>
    </location>
</feature>
<dbReference type="SMART" id="SM00234">
    <property type="entry name" value="START"/>
    <property type="match status" value="1"/>
</dbReference>
<comment type="caution">
    <text evidence="13">The sequence shown here is derived from an EMBL/GenBank/DDBJ whole genome shotgun (WGS) entry which is preliminary data.</text>
</comment>
<reference evidence="13" key="1">
    <citation type="submission" date="2023-03" db="EMBL/GenBank/DDBJ databases">
        <title>Electrophorus voltai genome.</title>
        <authorList>
            <person name="Bian C."/>
        </authorList>
    </citation>
    <scope>NUCLEOTIDE SEQUENCE</scope>
    <source>
        <strain evidence="13">CB-2022</strain>
        <tissue evidence="13">Muscle</tissue>
    </source>
</reference>
<feature type="chain" id="PRO_5042054410" description="Acyl-CoA thioesterase 11b" evidence="10">
    <location>
        <begin position="23"/>
        <end position="767"/>
    </location>
</feature>
<comment type="pathway">
    <text evidence="3">Lipid metabolism; fatty acid metabolism.</text>
</comment>
<evidence type="ECO:0000256" key="6">
    <source>
        <dbReference type="ARBA" id="ARBA00022737"/>
    </source>
</evidence>
<comment type="subcellular location">
    <subcellularLocation>
        <location evidence="2">Cytoplasm</location>
    </subcellularLocation>
</comment>
<protein>
    <recommendedName>
        <fullName evidence="15">Acyl-CoA thioesterase 11b</fullName>
    </recommendedName>
</protein>
<dbReference type="EMBL" id="JAROKS010000009">
    <property type="protein sequence ID" value="KAK1801428.1"/>
    <property type="molecule type" value="Genomic_DNA"/>
</dbReference>
<dbReference type="InterPro" id="IPR006683">
    <property type="entry name" value="Thioestr_dom"/>
</dbReference>
<evidence type="ECO:0000256" key="9">
    <source>
        <dbReference type="ARBA" id="ARBA00023098"/>
    </source>
</evidence>
<keyword evidence="4" id="KW-0719">Serine esterase</keyword>
<dbReference type="GO" id="GO:0005829">
    <property type="term" value="C:cytosol"/>
    <property type="evidence" value="ECO:0007669"/>
    <property type="project" value="TreeGrafter"/>
</dbReference>
<feature type="domain" description="START" evidence="11">
    <location>
        <begin position="565"/>
        <end position="723"/>
    </location>
</feature>
<dbReference type="InterPro" id="IPR023393">
    <property type="entry name" value="START-like_dom_sf"/>
</dbReference>
<dbReference type="Gene3D" id="3.30.530.20">
    <property type="match status" value="1"/>
</dbReference>
<gene>
    <name evidence="13" type="ORF">P4O66_022693</name>
</gene>
<dbReference type="Pfam" id="PF03061">
    <property type="entry name" value="4HBT"/>
    <property type="match status" value="2"/>
</dbReference>
<feature type="signal peptide" evidence="10">
    <location>
        <begin position="1"/>
        <end position="22"/>
    </location>
</feature>
<evidence type="ECO:0000256" key="5">
    <source>
        <dbReference type="ARBA" id="ARBA00022490"/>
    </source>
</evidence>
<dbReference type="GO" id="GO:0052816">
    <property type="term" value="F:long-chain fatty acyl-CoA hydrolase activity"/>
    <property type="evidence" value="ECO:0007669"/>
    <property type="project" value="TreeGrafter"/>
</dbReference>
<dbReference type="GO" id="GO:0006637">
    <property type="term" value="P:acyl-CoA metabolic process"/>
    <property type="evidence" value="ECO:0007669"/>
    <property type="project" value="TreeGrafter"/>
</dbReference>
<keyword evidence="8" id="KW-0276">Fatty acid metabolism</keyword>
<keyword evidence="7" id="KW-0378">Hydrolase</keyword>
<dbReference type="GO" id="GO:0006631">
    <property type="term" value="P:fatty acid metabolic process"/>
    <property type="evidence" value="ECO:0007669"/>
    <property type="project" value="UniProtKB-KW"/>
</dbReference>
<accession>A0AAD8ZNP3</accession>
<evidence type="ECO:0000256" key="1">
    <source>
        <dbReference type="ARBA" id="ARBA00000295"/>
    </source>
</evidence>
<evidence type="ECO:0000313" key="14">
    <source>
        <dbReference type="Proteomes" id="UP001239994"/>
    </source>
</evidence>
<sequence>ERSPTSLLQIAPFLVWRVVVMSGEVGATVEWEEPPLILDGGEVYRNPTEVKMSQIVLPCHANHCGELSIGQLLKWMDSTACLSGVCVSSPSGRDENGLSVRLTLSARRSHSWYLYQKRFSAERHAGCSCVTASVDDIHFEQTIGVGQVVSIRARVNRAFTSSMEVGIVVTCEDLYSSRQWSVCHAFSTFVARRPEAGKLKQVIPHTQAEQIEYSLAAERRRMRLIHAEIIKDLLTNCPSQPGEIRHHLLTNCPSQPGEIRLHLLTNCPSQPGEIRLHLLTNCPSQPGEIRLHLLTNCPSQPGEIRHHLLTNCHSQPGGGRGARFRCAALRQQRVALCVSVAADERLQCSEGVPAERTRVESVELVLPPHTNHQVSTFGGQIMAWMENVATISASRLCNAHPTLRSIDMFHFRGPSHMGDQLVLKAIVNNAFRKSMEVGVCAEAYQGGEPLRHINSAFMTFEVLDHNKEPCTLPRIRPEPMDGRRRFQEAIARKKIRLDRLCKRVYTRNNTFLTYMKLYRKYQRKYIISCKQSEVPLSVPWDPTNQMYLSFNNVSALKMLAARNTWVLTSEKKKVSLYTLEENHMLSFKVETHVAVGAEKVFVLLSDLKCRHKWDPHYKECEVISHVDGDDTIYRVVTPSVSKGGKVQDFILLASRRRPCDSGDPYWIALCSVSLPAYPPTADYNRGEVLCAGFSVEEEATHTKLSYYNQATPGVLPYISTDIAGLSSRIYSAFTSCRTFLEENEDSVTSATSGAPATLGGHVTGKPL</sequence>
<keyword evidence="6" id="KW-0677">Repeat</keyword>
<dbReference type="InterPro" id="IPR029069">
    <property type="entry name" value="HotDog_dom_sf"/>
</dbReference>
<dbReference type="PANTHER" id="PTHR11049:SF1">
    <property type="entry name" value="ACYL-COENZYME A THIOESTERASE 11"/>
    <property type="match status" value="1"/>
</dbReference>
<organism evidence="13 14">
    <name type="scientific">Electrophorus voltai</name>
    <dbReference type="NCBI Taxonomy" id="2609070"/>
    <lineage>
        <taxon>Eukaryota</taxon>
        <taxon>Metazoa</taxon>
        <taxon>Chordata</taxon>
        <taxon>Craniata</taxon>
        <taxon>Vertebrata</taxon>
        <taxon>Euteleostomi</taxon>
        <taxon>Actinopterygii</taxon>
        <taxon>Neopterygii</taxon>
        <taxon>Teleostei</taxon>
        <taxon>Ostariophysi</taxon>
        <taxon>Gymnotiformes</taxon>
        <taxon>Gymnotoidei</taxon>
        <taxon>Gymnotidae</taxon>
        <taxon>Electrophorus</taxon>
    </lineage>
</organism>